<evidence type="ECO:0008006" key="4">
    <source>
        <dbReference type="Google" id="ProtNLM"/>
    </source>
</evidence>
<evidence type="ECO:0000313" key="3">
    <source>
        <dbReference type="Proteomes" id="UP000243217"/>
    </source>
</evidence>
<organism evidence="2 3">
    <name type="scientific">Thraustotheca clavata</name>
    <dbReference type="NCBI Taxonomy" id="74557"/>
    <lineage>
        <taxon>Eukaryota</taxon>
        <taxon>Sar</taxon>
        <taxon>Stramenopiles</taxon>
        <taxon>Oomycota</taxon>
        <taxon>Saprolegniomycetes</taxon>
        <taxon>Saprolegniales</taxon>
        <taxon>Achlyaceae</taxon>
        <taxon>Thraustotheca</taxon>
    </lineage>
</organism>
<reference evidence="2 3" key="1">
    <citation type="journal article" date="2014" name="Genome Biol. Evol.">
        <title>The secreted proteins of Achlya hypogyna and Thraustotheca clavata identify the ancestral oomycete secretome and reveal gene acquisitions by horizontal gene transfer.</title>
        <authorList>
            <person name="Misner I."/>
            <person name="Blouin N."/>
            <person name="Leonard G."/>
            <person name="Richards T.A."/>
            <person name="Lane C.E."/>
        </authorList>
    </citation>
    <scope>NUCLEOTIDE SEQUENCE [LARGE SCALE GENOMIC DNA]</scope>
    <source>
        <strain evidence="2 3">ATCC 34112</strain>
    </source>
</reference>
<dbReference type="AlphaFoldDB" id="A0A1W0AAJ6"/>
<keyword evidence="3" id="KW-1185">Reference proteome</keyword>
<keyword evidence="1" id="KW-0732">Signal</keyword>
<feature type="signal peptide" evidence="1">
    <location>
        <begin position="1"/>
        <end position="21"/>
    </location>
</feature>
<evidence type="ECO:0000256" key="1">
    <source>
        <dbReference type="SAM" id="SignalP"/>
    </source>
</evidence>
<sequence>MRASLFLLSATTVAICPPTSLTPPSNCAQDSTWTLVTVSSAAFCTLVAPSVCSSALNTTGNCPGPQEGLEFGSYCDLLPDKNVYGCLPRTTCEIVNTITTSSAPPCLINTTIPPESYCCAATTSDGWTSISVETRDSYCTKANADGYCVANIATGACPEPQNGLPYGSECKKVLTGVYGCVPRATCPPKNVPKLPPCVSLPPIKQVP</sequence>
<protein>
    <recommendedName>
        <fullName evidence="4">Secreted protein</fullName>
    </recommendedName>
</protein>
<dbReference type="EMBL" id="JNBS01000247">
    <property type="protein sequence ID" value="OQS07347.1"/>
    <property type="molecule type" value="Genomic_DNA"/>
</dbReference>
<comment type="caution">
    <text evidence="2">The sequence shown here is derived from an EMBL/GenBank/DDBJ whole genome shotgun (WGS) entry which is preliminary data.</text>
</comment>
<dbReference type="Proteomes" id="UP000243217">
    <property type="component" value="Unassembled WGS sequence"/>
</dbReference>
<evidence type="ECO:0000313" key="2">
    <source>
        <dbReference type="EMBL" id="OQS07347.1"/>
    </source>
</evidence>
<dbReference type="OrthoDB" id="79743at2759"/>
<proteinExistence type="predicted"/>
<name>A0A1W0AAJ6_9STRA</name>
<feature type="chain" id="PRO_5012280447" description="Secreted protein" evidence="1">
    <location>
        <begin position="22"/>
        <end position="207"/>
    </location>
</feature>
<accession>A0A1W0AAJ6</accession>
<gene>
    <name evidence="2" type="ORF">THRCLA_20173</name>
</gene>